<gene>
    <name evidence="2" type="ORF">MNBD_GAMMA26-1392</name>
</gene>
<dbReference type="NCBIfam" id="TIGR01439">
    <property type="entry name" value="lp_hng_hel_AbrB"/>
    <property type="match status" value="1"/>
</dbReference>
<protein>
    <recommendedName>
        <fullName evidence="1">SpoVT-AbrB domain-containing protein</fullName>
    </recommendedName>
</protein>
<dbReference type="AlphaFoldDB" id="A0A3B1B8B4"/>
<sequence>MLQAKLSSKFQLSIPKAIREQLHLQAGQQFTLVARGNIIELIPLRTLENAKGILSPCEYEDSSEYRDRQERPV</sequence>
<dbReference type="Gene3D" id="2.10.260.10">
    <property type="match status" value="1"/>
</dbReference>
<evidence type="ECO:0000313" key="2">
    <source>
        <dbReference type="EMBL" id="VAX07648.1"/>
    </source>
</evidence>
<evidence type="ECO:0000259" key="1">
    <source>
        <dbReference type="PROSITE" id="PS51740"/>
    </source>
</evidence>
<name>A0A3B1B8B4_9ZZZZ</name>
<reference evidence="2" key="1">
    <citation type="submission" date="2018-06" db="EMBL/GenBank/DDBJ databases">
        <authorList>
            <person name="Zhirakovskaya E."/>
        </authorList>
    </citation>
    <scope>NUCLEOTIDE SEQUENCE</scope>
</reference>
<dbReference type="InterPro" id="IPR007159">
    <property type="entry name" value="SpoVT-AbrB_dom"/>
</dbReference>
<dbReference type="PROSITE" id="PS51740">
    <property type="entry name" value="SPOVT_ABRB"/>
    <property type="match status" value="1"/>
</dbReference>
<feature type="domain" description="SpoVT-AbrB" evidence="1">
    <location>
        <begin position="1"/>
        <end position="46"/>
    </location>
</feature>
<dbReference type="SUPFAM" id="SSF89447">
    <property type="entry name" value="AbrB/MazE/MraZ-like"/>
    <property type="match status" value="1"/>
</dbReference>
<accession>A0A3B1B8B4</accession>
<dbReference type="InterPro" id="IPR037914">
    <property type="entry name" value="SpoVT-AbrB_sf"/>
</dbReference>
<dbReference type="SMART" id="SM00966">
    <property type="entry name" value="SpoVT_AbrB"/>
    <property type="match status" value="1"/>
</dbReference>
<dbReference type="GO" id="GO:0003677">
    <property type="term" value="F:DNA binding"/>
    <property type="evidence" value="ECO:0007669"/>
    <property type="project" value="InterPro"/>
</dbReference>
<dbReference type="Pfam" id="PF04014">
    <property type="entry name" value="MazE_antitoxin"/>
    <property type="match status" value="1"/>
</dbReference>
<dbReference type="EMBL" id="UOFX01000027">
    <property type="protein sequence ID" value="VAX07648.1"/>
    <property type="molecule type" value="Genomic_DNA"/>
</dbReference>
<organism evidence="2">
    <name type="scientific">hydrothermal vent metagenome</name>
    <dbReference type="NCBI Taxonomy" id="652676"/>
    <lineage>
        <taxon>unclassified sequences</taxon>
        <taxon>metagenomes</taxon>
        <taxon>ecological metagenomes</taxon>
    </lineage>
</organism>
<proteinExistence type="predicted"/>